<feature type="region of interest" description="Disordered" evidence="1">
    <location>
        <begin position="164"/>
        <end position="202"/>
    </location>
</feature>
<dbReference type="EMBL" id="JANPWB010000005">
    <property type="protein sequence ID" value="KAJ1188239.1"/>
    <property type="molecule type" value="Genomic_DNA"/>
</dbReference>
<protein>
    <submittedName>
        <fullName evidence="2">Uncharacterized protein</fullName>
    </submittedName>
</protein>
<keyword evidence="3" id="KW-1185">Reference proteome</keyword>
<sequence length="202" mass="22212">MKARRLVIRKGRDWVNEKVLEPKERGLRESQRDSKASSPWAQGAFSQNGSPCEEGGGSGPRARANAGRAWDTESHLHTESKEEDPLTSPEVEEFAGASDEDHEREQNRANGPCTAATLGHRKKQQAAQIGETQVQYESCKKHSTNIHNGNIANCATQVGVVNSKQQDRPRQQGTTMLSTVRPAHGSGGWVSGHSKYRPQHLL</sequence>
<evidence type="ECO:0000313" key="3">
    <source>
        <dbReference type="Proteomes" id="UP001066276"/>
    </source>
</evidence>
<evidence type="ECO:0000313" key="2">
    <source>
        <dbReference type="EMBL" id="KAJ1188239.1"/>
    </source>
</evidence>
<evidence type="ECO:0000256" key="1">
    <source>
        <dbReference type="SAM" id="MobiDB-lite"/>
    </source>
</evidence>
<name>A0AAV7UGY2_PLEWA</name>
<reference evidence="2" key="1">
    <citation type="journal article" date="2022" name="bioRxiv">
        <title>Sequencing and chromosome-scale assembly of the giantPleurodeles waltlgenome.</title>
        <authorList>
            <person name="Brown T."/>
            <person name="Elewa A."/>
            <person name="Iarovenko S."/>
            <person name="Subramanian E."/>
            <person name="Araus A.J."/>
            <person name="Petzold A."/>
            <person name="Susuki M."/>
            <person name="Suzuki K.-i.T."/>
            <person name="Hayashi T."/>
            <person name="Toyoda A."/>
            <person name="Oliveira C."/>
            <person name="Osipova E."/>
            <person name="Leigh N.D."/>
            <person name="Simon A."/>
            <person name="Yun M.H."/>
        </authorList>
    </citation>
    <scope>NUCLEOTIDE SEQUENCE</scope>
    <source>
        <strain evidence="2">20211129_DDA</strain>
        <tissue evidence="2">Liver</tissue>
    </source>
</reference>
<feature type="region of interest" description="Disordered" evidence="1">
    <location>
        <begin position="17"/>
        <end position="119"/>
    </location>
</feature>
<dbReference type="AlphaFoldDB" id="A0AAV7UGY2"/>
<dbReference type="Proteomes" id="UP001066276">
    <property type="component" value="Chromosome 3_1"/>
</dbReference>
<organism evidence="2 3">
    <name type="scientific">Pleurodeles waltl</name>
    <name type="common">Iberian ribbed newt</name>
    <dbReference type="NCBI Taxonomy" id="8319"/>
    <lineage>
        <taxon>Eukaryota</taxon>
        <taxon>Metazoa</taxon>
        <taxon>Chordata</taxon>
        <taxon>Craniata</taxon>
        <taxon>Vertebrata</taxon>
        <taxon>Euteleostomi</taxon>
        <taxon>Amphibia</taxon>
        <taxon>Batrachia</taxon>
        <taxon>Caudata</taxon>
        <taxon>Salamandroidea</taxon>
        <taxon>Salamandridae</taxon>
        <taxon>Pleurodelinae</taxon>
        <taxon>Pleurodeles</taxon>
    </lineage>
</organism>
<feature type="compositionally biased region" description="Polar residues" evidence="1">
    <location>
        <begin position="36"/>
        <end position="48"/>
    </location>
</feature>
<feature type="compositionally biased region" description="Basic and acidic residues" evidence="1">
    <location>
        <begin position="17"/>
        <end position="35"/>
    </location>
</feature>
<proteinExistence type="predicted"/>
<accession>A0AAV7UGY2</accession>
<feature type="compositionally biased region" description="Basic and acidic residues" evidence="1">
    <location>
        <begin position="70"/>
        <end position="84"/>
    </location>
</feature>
<comment type="caution">
    <text evidence="2">The sequence shown here is derived from an EMBL/GenBank/DDBJ whole genome shotgun (WGS) entry which is preliminary data.</text>
</comment>
<gene>
    <name evidence="2" type="ORF">NDU88_005002</name>
</gene>